<reference evidence="19 20" key="1">
    <citation type="submission" date="2024-01" db="EMBL/GenBank/DDBJ databases">
        <title>The complete chloroplast genome sequence of Lithospermum erythrorhizon: insights into the phylogenetic relationship among Boraginaceae species and the maternal lineages of purple gromwells.</title>
        <authorList>
            <person name="Okada T."/>
            <person name="Watanabe K."/>
        </authorList>
    </citation>
    <scope>NUCLEOTIDE SEQUENCE [LARGE SCALE GENOMIC DNA]</scope>
</reference>
<evidence type="ECO:0000256" key="3">
    <source>
        <dbReference type="ARBA" id="ARBA00004906"/>
    </source>
</evidence>
<evidence type="ECO:0000256" key="13">
    <source>
        <dbReference type="ARBA" id="ARBA00023136"/>
    </source>
</evidence>
<dbReference type="GO" id="GO:0016020">
    <property type="term" value="C:membrane"/>
    <property type="evidence" value="ECO:0007669"/>
    <property type="project" value="UniProtKB-SubCell"/>
</dbReference>
<dbReference type="GO" id="GO:0008270">
    <property type="term" value="F:zinc ion binding"/>
    <property type="evidence" value="ECO:0007669"/>
    <property type="project" value="UniProtKB-KW"/>
</dbReference>
<evidence type="ECO:0000256" key="12">
    <source>
        <dbReference type="ARBA" id="ARBA00022989"/>
    </source>
</evidence>
<evidence type="ECO:0000256" key="4">
    <source>
        <dbReference type="ARBA" id="ARBA00012483"/>
    </source>
</evidence>
<comment type="subcellular location">
    <subcellularLocation>
        <location evidence="2">Membrane</location>
        <topology evidence="2">Single-pass membrane protein</topology>
    </subcellularLocation>
</comment>
<evidence type="ECO:0000256" key="10">
    <source>
        <dbReference type="ARBA" id="ARBA00022786"/>
    </source>
</evidence>
<evidence type="ECO:0000256" key="1">
    <source>
        <dbReference type="ARBA" id="ARBA00000900"/>
    </source>
</evidence>
<keyword evidence="12 17" id="KW-1133">Transmembrane helix</keyword>
<evidence type="ECO:0000313" key="20">
    <source>
        <dbReference type="Proteomes" id="UP001454036"/>
    </source>
</evidence>
<feature type="region of interest" description="Disordered" evidence="16">
    <location>
        <begin position="504"/>
        <end position="568"/>
    </location>
</feature>
<dbReference type="InterPro" id="IPR001841">
    <property type="entry name" value="Znf_RING"/>
</dbReference>
<feature type="transmembrane region" description="Helical" evidence="17">
    <location>
        <begin position="21"/>
        <end position="40"/>
    </location>
</feature>
<evidence type="ECO:0000256" key="6">
    <source>
        <dbReference type="ARBA" id="ARBA00022692"/>
    </source>
</evidence>
<gene>
    <name evidence="19" type="ORF">LIER_00098</name>
</gene>
<evidence type="ECO:0000256" key="8">
    <source>
        <dbReference type="ARBA" id="ARBA00022729"/>
    </source>
</evidence>
<dbReference type="GO" id="GO:0016874">
    <property type="term" value="F:ligase activity"/>
    <property type="evidence" value="ECO:0007669"/>
    <property type="project" value="UniProtKB-KW"/>
</dbReference>
<keyword evidence="6 17" id="KW-0812">Transmembrane</keyword>
<evidence type="ECO:0000256" key="7">
    <source>
        <dbReference type="ARBA" id="ARBA00022723"/>
    </source>
</evidence>
<keyword evidence="9 15" id="KW-0863">Zinc-finger</keyword>
<evidence type="ECO:0000256" key="14">
    <source>
        <dbReference type="ARBA" id="ARBA00024209"/>
    </source>
</evidence>
<dbReference type="SUPFAM" id="SSF57850">
    <property type="entry name" value="RING/U-box"/>
    <property type="match status" value="1"/>
</dbReference>
<feature type="region of interest" description="Disordered" evidence="16">
    <location>
        <begin position="203"/>
        <end position="257"/>
    </location>
</feature>
<evidence type="ECO:0000256" key="5">
    <source>
        <dbReference type="ARBA" id="ARBA00022679"/>
    </source>
</evidence>
<keyword evidence="19" id="KW-0436">Ligase</keyword>
<dbReference type="InterPro" id="IPR013083">
    <property type="entry name" value="Znf_RING/FYVE/PHD"/>
</dbReference>
<accession>A0AAV3NJS2</accession>
<proteinExistence type="inferred from homology"/>
<dbReference type="AlphaFoldDB" id="A0AAV3NJS2"/>
<dbReference type="EMBL" id="BAABME010000006">
    <property type="protein sequence ID" value="GAA0138335.1"/>
    <property type="molecule type" value="Genomic_DNA"/>
</dbReference>
<comment type="pathway">
    <text evidence="3">Protein modification; protein ubiquitination.</text>
</comment>
<evidence type="ECO:0000256" key="2">
    <source>
        <dbReference type="ARBA" id="ARBA00004167"/>
    </source>
</evidence>
<feature type="compositionally biased region" description="Basic and acidic residues" evidence="16">
    <location>
        <begin position="509"/>
        <end position="518"/>
    </location>
</feature>
<keyword evidence="20" id="KW-1185">Reference proteome</keyword>
<comment type="caution">
    <text evidence="19">The sequence shown here is derived from an EMBL/GenBank/DDBJ whole genome shotgun (WGS) entry which is preliminary data.</text>
</comment>
<feature type="compositionally biased region" description="Low complexity" evidence="16">
    <location>
        <begin position="551"/>
        <end position="568"/>
    </location>
</feature>
<feature type="compositionally biased region" description="Low complexity" evidence="16">
    <location>
        <begin position="246"/>
        <end position="257"/>
    </location>
</feature>
<feature type="compositionally biased region" description="Low complexity" evidence="16">
    <location>
        <begin position="203"/>
        <end position="218"/>
    </location>
</feature>
<evidence type="ECO:0000256" key="17">
    <source>
        <dbReference type="SAM" id="Phobius"/>
    </source>
</evidence>
<keyword evidence="10" id="KW-0833">Ubl conjugation pathway</keyword>
<keyword evidence="8" id="KW-0732">Signal</keyword>
<evidence type="ECO:0000256" key="11">
    <source>
        <dbReference type="ARBA" id="ARBA00022833"/>
    </source>
</evidence>
<feature type="region of interest" description="Disordered" evidence="16">
    <location>
        <begin position="42"/>
        <end position="65"/>
    </location>
</feature>
<comment type="catalytic activity">
    <reaction evidence="1">
        <text>S-ubiquitinyl-[E2 ubiquitin-conjugating enzyme]-L-cysteine + [acceptor protein]-L-lysine = [E2 ubiquitin-conjugating enzyme]-L-cysteine + N(6)-ubiquitinyl-[acceptor protein]-L-lysine.</text>
        <dbReference type="EC" id="2.3.2.27"/>
    </reaction>
</comment>
<keyword evidence="7" id="KW-0479">Metal-binding</keyword>
<keyword evidence="11" id="KW-0862">Zinc</keyword>
<evidence type="ECO:0000259" key="18">
    <source>
        <dbReference type="PROSITE" id="PS50089"/>
    </source>
</evidence>
<dbReference type="GO" id="GO:0061630">
    <property type="term" value="F:ubiquitin protein ligase activity"/>
    <property type="evidence" value="ECO:0007669"/>
    <property type="project" value="UniProtKB-EC"/>
</dbReference>
<keyword evidence="5" id="KW-0808">Transferase</keyword>
<protein>
    <recommendedName>
        <fullName evidence="4">RING-type E3 ubiquitin transferase</fullName>
        <ecNumber evidence="4">2.3.2.27</ecNumber>
    </recommendedName>
</protein>
<organism evidence="19 20">
    <name type="scientific">Lithospermum erythrorhizon</name>
    <name type="common">Purple gromwell</name>
    <name type="synonym">Lithospermum officinale var. erythrorhizon</name>
    <dbReference type="NCBI Taxonomy" id="34254"/>
    <lineage>
        <taxon>Eukaryota</taxon>
        <taxon>Viridiplantae</taxon>
        <taxon>Streptophyta</taxon>
        <taxon>Embryophyta</taxon>
        <taxon>Tracheophyta</taxon>
        <taxon>Spermatophyta</taxon>
        <taxon>Magnoliopsida</taxon>
        <taxon>eudicotyledons</taxon>
        <taxon>Gunneridae</taxon>
        <taxon>Pentapetalae</taxon>
        <taxon>asterids</taxon>
        <taxon>lamiids</taxon>
        <taxon>Boraginales</taxon>
        <taxon>Boraginaceae</taxon>
        <taxon>Boraginoideae</taxon>
        <taxon>Lithospermeae</taxon>
        <taxon>Lithospermum</taxon>
    </lineage>
</organism>
<dbReference type="SMART" id="SM00184">
    <property type="entry name" value="RING"/>
    <property type="match status" value="1"/>
</dbReference>
<feature type="domain" description="RING-type" evidence="18">
    <location>
        <begin position="147"/>
        <end position="189"/>
    </location>
</feature>
<dbReference type="Proteomes" id="UP001454036">
    <property type="component" value="Unassembled WGS sequence"/>
</dbReference>
<evidence type="ECO:0000256" key="9">
    <source>
        <dbReference type="ARBA" id="ARBA00022771"/>
    </source>
</evidence>
<feature type="transmembrane region" description="Helical" evidence="17">
    <location>
        <begin position="72"/>
        <end position="93"/>
    </location>
</feature>
<evidence type="ECO:0000256" key="15">
    <source>
        <dbReference type="PROSITE-ProRule" id="PRU00175"/>
    </source>
</evidence>
<name>A0AAV3NJS2_LITER</name>
<dbReference type="Pfam" id="PF13639">
    <property type="entry name" value="zf-RING_2"/>
    <property type="match status" value="1"/>
</dbReference>
<dbReference type="FunFam" id="3.30.40.10:FF:000285">
    <property type="entry name" value="RING-H2 finger protein ATL43"/>
    <property type="match status" value="1"/>
</dbReference>
<dbReference type="PANTHER" id="PTHR46539:SF2">
    <property type="entry name" value="RING-H2 FINGER PROTEIN ATL43"/>
    <property type="match status" value="1"/>
</dbReference>
<dbReference type="PANTHER" id="PTHR46539">
    <property type="entry name" value="E3 UBIQUITIN-PROTEIN LIGASE ATL42"/>
    <property type="match status" value="1"/>
</dbReference>
<dbReference type="CDD" id="cd16461">
    <property type="entry name" value="RING-H2_EL5-like"/>
    <property type="match status" value="1"/>
</dbReference>
<evidence type="ECO:0000256" key="16">
    <source>
        <dbReference type="SAM" id="MobiDB-lite"/>
    </source>
</evidence>
<comment type="similarity">
    <text evidence="14">Belongs to the RING-type zinc finger family. ATL subfamily.</text>
</comment>
<dbReference type="PROSITE" id="PS50089">
    <property type="entry name" value="ZF_RING_2"/>
    <property type="match status" value="1"/>
</dbReference>
<evidence type="ECO:0000313" key="19">
    <source>
        <dbReference type="EMBL" id="GAA0138335.1"/>
    </source>
</evidence>
<keyword evidence="13 17" id="KW-0472">Membrane</keyword>
<dbReference type="Gene3D" id="3.30.40.10">
    <property type="entry name" value="Zinc/RING finger domain, C3HC4 (zinc finger)"/>
    <property type="match status" value="1"/>
</dbReference>
<sequence length="568" mass="62768">MGIFKISLCLDFEPSLKLSPPFLLIIITSTFSFIAQSTPISGNEQDRIDANKSTSPPPEASTSNPTPLKPSIAIFVGFLTIIVCFTFLVLLYAKHCRGGIRYMNNPHVIITPNTYQRQNSGVERSVVESLPTFKFASLRGQKDGLECAVCLNKFEPTEILRLLPKCKHAFHVECLDTWLDIHSTCPLCRHRVAREDIVLVDRSGSSNNSTTSSRLLSGVQTPTPPPPLPPSKQGRKDDGVFLSRHSIGGESGSSSSLEVIVEQPKHVKMKSTNSLLSSSSKRSFDDLRSFNKKHSIINKTTPPTFSSTNLLYSSSESSIDQTRKDRLLLGGRNNNPGKSTLLSGDQENVVEPKTRNHRRGITSLFGNKRSIDGSSFIKKPNIIKKAMSLRLSRSKSLDPCNESSADVRREDELLALAEKHRLQHKIIISGPETDDNGPREGWSDVQESDMLYLQSEMILSDDNNNNRVTGLKGSKSSILRQVKGCSSSDDLKVINERSVSEMTGLNRFRSHEEHERYGNGRSKRQGNNNVGGVISRLKTWIPKPKYESEKPSSSGVDVSASTSSSNVV</sequence>
<dbReference type="EC" id="2.3.2.27" evidence="4"/>